<dbReference type="PANTHER" id="PTHR43023">
    <property type="entry name" value="PROTEIN TRIGALACTOSYLDIACYLGLYCEROL 3, CHLOROPLASTIC"/>
    <property type="match status" value="1"/>
</dbReference>
<gene>
    <name evidence="6" type="ORF">EDC61_101268</name>
</gene>
<keyword evidence="2" id="KW-0472">Membrane</keyword>
<dbReference type="InterPro" id="IPR027417">
    <property type="entry name" value="P-loop_NTPase"/>
</dbReference>
<evidence type="ECO:0000256" key="2">
    <source>
        <dbReference type="ARBA" id="ARBA00022475"/>
    </source>
</evidence>
<organism evidence="6 7">
    <name type="scientific">Sulfuritortus calidifontis</name>
    <dbReference type="NCBI Taxonomy" id="1914471"/>
    <lineage>
        <taxon>Bacteria</taxon>
        <taxon>Pseudomonadati</taxon>
        <taxon>Pseudomonadota</taxon>
        <taxon>Betaproteobacteria</taxon>
        <taxon>Nitrosomonadales</taxon>
        <taxon>Thiobacillaceae</taxon>
        <taxon>Sulfuritortus</taxon>
    </lineage>
</organism>
<keyword evidence="7" id="KW-1185">Reference proteome</keyword>
<reference evidence="6 7" key="1">
    <citation type="submission" date="2019-03" db="EMBL/GenBank/DDBJ databases">
        <title>Genomic Encyclopedia of Type Strains, Phase IV (KMG-IV): sequencing the most valuable type-strain genomes for metagenomic binning, comparative biology and taxonomic classification.</title>
        <authorList>
            <person name="Goeker M."/>
        </authorList>
    </citation>
    <scope>NUCLEOTIDE SEQUENCE [LARGE SCALE GENOMIC DNA]</scope>
    <source>
        <strain evidence="6 7">DSM 103923</strain>
    </source>
</reference>
<protein>
    <submittedName>
        <fullName evidence="6">Phospholipid/cholesterol/gamma-HCH transport system ATP-binding protein</fullName>
    </submittedName>
</protein>
<evidence type="ECO:0000256" key="1">
    <source>
        <dbReference type="ARBA" id="ARBA00022448"/>
    </source>
</evidence>
<keyword evidence="3" id="KW-0547">Nucleotide-binding</keyword>
<dbReference type="RefSeq" id="WP_126459226.1">
    <property type="nucleotide sequence ID" value="NZ_AP018721.1"/>
</dbReference>
<dbReference type="Pfam" id="PF00005">
    <property type="entry name" value="ABC_tran"/>
    <property type="match status" value="1"/>
</dbReference>
<dbReference type="SUPFAM" id="SSF52540">
    <property type="entry name" value="P-loop containing nucleoside triphosphate hydrolases"/>
    <property type="match status" value="1"/>
</dbReference>
<dbReference type="InterPro" id="IPR003593">
    <property type="entry name" value="AAA+_ATPase"/>
</dbReference>
<evidence type="ECO:0000313" key="7">
    <source>
        <dbReference type="Proteomes" id="UP000295135"/>
    </source>
</evidence>
<keyword evidence="2" id="KW-1003">Cell membrane</keyword>
<dbReference type="SMART" id="SM00382">
    <property type="entry name" value="AAA"/>
    <property type="match status" value="1"/>
</dbReference>
<name>A0A4R3JZ91_9PROT</name>
<evidence type="ECO:0000256" key="4">
    <source>
        <dbReference type="ARBA" id="ARBA00022840"/>
    </source>
</evidence>
<dbReference type="OrthoDB" id="9802264at2"/>
<evidence type="ECO:0000256" key="3">
    <source>
        <dbReference type="ARBA" id="ARBA00022741"/>
    </source>
</evidence>
<comment type="caution">
    <text evidence="6">The sequence shown here is derived from an EMBL/GenBank/DDBJ whole genome shotgun (WGS) entry which is preliminary data.</text>
</comment>
<proteinExistence type="predicted"/>
<dbReference type="CDD" id="cd03261">
    <property type="entry name" value="ABC_Org_Solvent_Resistant"/>
    <property type="match status" value="1"/>
</dbReference>
<keyword evidence="1" id="KW-0813">Transport</keyword>
<keyword evidence="4 6" id="KW-0067">ATP-binding</keyword>
<dbReference type="AlphaFoldDB" id="A0A4R3JZ91"/>
<dbReference type="GO" id="GO:0016887">
    <property type="term" value="F:ATP hydrolysis activity"/>
    <property type="evidence" value="ECO:0007669"/>
    <property type="project" value="InterPro"/>
</dbReference>
<dbReference type="Gene3D" id="3.40.50.300">
    <property type="entry name" value="P-loop containing nucleotide triphosphate hydrolases"/>
    <property type="match status" value="1"/>
</dbReference>
<dbReference type="PANTHER" id="PTHR43023:SF6">
    <property type="entry name" value="INTERMEMBRANE PHOSPHOLIPID TRANSPORT SYSTEM ATP-BINDING PROTEIN MLAF"/>
    <property type="match status" value="1"/>
</dbReference>
<dbReference type="PROSITE" id="PS50893">
    <property type="entry name" value="ABC_TRANSPORTER_2"/>
    <property type="match status" value="1"/>
</dbReference>
<dbReference type="Proteomes" id="UP000295135">
    <property type="component" value="Unassembled WGS sequence"/>
</dbReference>
<dbReference type="InterPro" id="IPR003439">
    <property type="entry name" value="ABC_transporter-like_ATP-bd"/>
</dbReference>
<dbReference type="GO" id="GO:0005524">
    <property type="term" value="F:ATP binding"/>
    <property type="evidence" value="ECO:0007669"/>
    <property type="project" value="UniProtKB-KW"/>
</dbReference>
<dbReference type="EMBL" id="SLZY01000001">
    <property type="protein sequence ID" value="TCS74044.1"/>
    <property type="molecule type" value="Genomic_DNA"/>
</dbReference>
<evidence type="ECO:0000259" key="5">
    <source>
        <dbReference type="PROSITE" id="PS50893"/>
    </source>
</evidence>
<accession>A0A4R3JZ91</accession>
<evidence type="ECO:0000313" key="6">
    <source>
        <dbReference type="EMBL" id="TCS74044.1"/>
    </source>
</evidence>
<sequence length="269" mass="29745">MTSESAPLIEIQNLHFAYGHHHVLKGINLSVHRGQLVAFLGVSGCGKSTLLHLMTGQEKPSKGSVHIDGQNVHELDNEGLYALRRKMGMMFQVSGLFTDLSVYDNLAFPLREHTDLPERMIRDLVLMKLHAVGLRGAHGLMPAELSGGMERRVALARATVLDPMLIMYDEPFAGLDPISLNVIANKIRNLNEALGVTSIVVTYDVSESLKVVDYVYFIDGGVVVAEGPAKEMLESRDPFVHQFIHAEEDGPVAFHMRAHSFAKELGLRR</sequence>
<feature type="domain" description="ABC transporter" evidence="5">
    <location>
        <begin position="9"/>
        <end position="245"/>
    </location>
</feature>